<dbReference type="Pfam" id="PF00486">
    <property type="entry name" value="Trans_reg_C"/>
    <property type="match status" value="1"/>
</dbReference>
<protein>
    <submittedName>
        <fullName evidence="5">Helix-turn-helix domain-containing protein</fullName>
    </submittedName>
</protein>
<name>A0ABX1KPZ8_9GAMM</name>
<dbReference type="SMART" id="SM00862">
    <property type="entry name" value="Trans_reg_C"/>
    <property type="match status" value="1"/>
</dbReference>
<dbReference type="InterPro" id="IPR001867">
    <property type="entry name" value="OmpR/PhoB-type_DNA-bd"/>
</dbReference>
<dbReference type="SUPFAM" id="SSF46894">
    <property type="entry name" value="C-terminal effector domain of the bipartite response regulators"/>
    <property type="match status" value="1"/>
</dbReference>
<dbReference type="PROSITE" id="PS51755">
    <property type="entry name" value="OMPR_PHOB"/>
    <property type="match status" value="1"/>
</dbReference>
<dbReference type="InterPro" id="IPR036388">
    <property type="entry name" value="WH-like_DNA-bd_sf"/>
</dbReference>
<keyword evidence="3" id="KW-1133">Transmembrane helix</keyword>
<dbReference type="EMBL" id="JABAEB010000009">
    <property type="protein sequence ID" value="NLQ24295.1"/>
    <property type="molecule type" value="Genomic_DNA"/>
</dbReference>
<keyword evidence="3" id="KW-0812">Transmembrane</keyword>
<evidence type="ECO:0000313" key="5">
    <source>
        <dbReference type="EMBL" id="NLQ24295.1"/>
    </source>
</evidence>
<dbReference type="Gene3D" id="1.10.10.10">
    <property type="entry name" value="Winged helix-like DNA-binding domain superfamily/Winged helix DNA-binding domain"/>
    <property type="match status" value="1"/>
</dbReference>
<sequence>MARNYALGNQMVFDVLKRQVSTEDNVVSIGGREGVILKLLCDHVNEVVGKEYIQEKVWGKVFVSETSLTKAISNLRKSLAQFDNLACEIKTISKEGYILILDESVSGVLIEEEYPIFEIKNIKQSRKESLSNINVSPYSIERNLSIRTDIPMRNIYFLLVCFFSALLASMLTVGAIVVFNKFF</sequence>
<feature type="DNA-binding region" description="OmpR/PhoB-type" evidence="2">
    <location>
        <begin position="2"/>
        <end position="101"/>
    </location>
</feature>
<organism evidence="5 6">
    <name type="scientific">Shewanella oncorhynchi</name>
    <dbReference type="NCBI Taxonomy" id="2726434"/>
    <lineage>
        <taxon>Bacteria</taxon>
        <taxon>Pseudomonadati</taxon>
        <taxon>Pseudomonadota</taxon>
        <taxon>Gammaproteobacteria</taxon>
        <taxon>Alteromonadales</taxon>
        <taxon>Shewanellaceae</taxon>
        <taxon>Shewanella</taxon>
    </lineage>
</organism>
<accession>A0ABX1KPZ8</accession>
<evidence type="ECO:0000313" key="6">
    <source>
        <dbReference type="Proteomes" id="UP000527352"/>
    </source>
</evidence>
<keyword evidence="3" id="KW-0472">Membrane</keyword>
<gene>
    <name evidence="5" type="ORF">HGO26_15595</name>
</gene>
<keyword evidence="1 2" id="KW-0238">DNA-binding</keyword>
<dbReference type="CDD" id="cd00383">
    <property type="entry name" value="trans_reg_C"/>
    <property type="match status" value="1"/>
</dbReference>
<evidence type="ECO:0000259" key="4">
    <source>
        <dbReference type="PROSITE" id="PS51755"/>
    </source>
</evidence>
<evidence type="ECO:0000256" key="3">
    <source>
        <dbReference type="SAM" id="Phobius"/>
    </source>
</evidence>
<evidence type="ECO:0000256" key="2">
    <source>
        <dbReference type="PROSITE-ProRule" id="PRU01091"/>
    </source>
</evidence>
<feature type="transmembrane region" description="Helical" evidence="3">
    <location>
        <begin position="155"/>
        <end position="179"/>
    </location>
</feature>
<proteinExistence type="predicted"/>
<dbReference type="RefSeq" id="WP_168826325.1">
    <property type="nucleotide sequence ID" value="NZ_JABAEB010000009.1"/>
</dbReference>
<evidence type="ECO:0000256" key="1">
    <source>
        <dbReference type="ARBA" id="ARBA00023125"/>
    </source>
</evidence>
<feature type="domain" description="OmpR/PhoB-type" evidence="4">
    <location>
        <begin position="2"/>
        <end position="101"/>
    </location>
</feature>
<dbReference type="InterPro" id="IPR016032">
    <property type="entry name" value="Sig_transdc_resp-reg_C-effctor"/>
</dbReference>
<comment type="caution">
    <text evidence="5">The sequence shown here is derived from an EMBL/GenBank/DDBJ whole genome shotgun (WGS) entry which is preliminary data.</text>
</comment>
<reference evidence="5 6" key="1">
    <citation type="submission" date="2020-04" db="EMBL/GenBank/DDBJ databases">
        <title>The first description of lens atrophy caused by putative novel Shewanella sp. that is a new emerging pathogen for cultured rainbow trout?</title>
        <authorList>
            <person name="Saticioglu I.B."/>
            <person name="Duman M."/>
            <person name="Altun S."/>
        </authorList>
    </citation>
    <scope>NUCLEOTIDE SEQUENCE [LARGE SCALE GENOMIC DNA]</scope>
    <source>
        <strain evidence="5 6">S-1</strain>
    </source>
</reference>
<dbReference type="Proteomes" id="UP000527352">
    <property type="component" value="Unassembled WGS sequence"/>
</dbReference>
<keyword evidence="6" id="KW-1185">Reference proteome</keyword>